<organism evidence="6 7">
    <name type="scientific">Weissella minor</name>
    <dbReference type="NCBI Taxonomy" id="1620"/>
    <lineage>
        <taxon>Bacteria</taxon>
        <taxon>Bacillati</taxon>
        <taxon>Bacillota</taxon>
        <taxon>Bacilli</taxon>
        <taxon>Lactobacillales</taxon>
        <taxon>Lactobacillaceae</taxon>
        <taxon>Weissella</taxon>
    </lineage>
</organism>
<evidence type="ECO:0000256" key="2">
    <source>
        <dbReference type="ARBA" id="ARBA00022597"/>
    </source>
</evidence>
<gene>
    <name evidence="6" type="ORF">IV67_GL001691</name>
</gene>
<dbReference type="InterPro" id="IPR036542">
    <property type="entry name" value="PTS_IIA_lac/cel_sf"/>
</dbReference>
<protein>
    <submittedName>
        <fullName evidence="6">Uncharacterized protein</fullName>
    </submittedName>
</protein>
<accession>A0A0R2JN77</accession>
<dbReference type="InterPro" id="IPR003188">
    <property type="entry name" value="PTS_IIA_lac/cel"/>
</dbReference>
<evidence type="ECO:0000256" key="4">
    <source>
        <dbReference type="ARBA" id="ARBA00022683"/>
    </source>
</evidence>
<keyword evidence="7" id="KW-1185">Reference proteome</keyword>
<comment type="caution">
    <text evidence="6">The sequence shown here is derived from an EMBL/GenBank/DDBJ whole genome shotgun (WGS) entry which is preliminary data.</text>
</comment>
<dbReference type="SUPFAM" id="SSF46973">
    <property type="entry name" value="Enzyme IIa from lactose specific PTS, IIa-lac"/>
    <property type="match status" value="1"/>
</dbReference>
<keyword evidence="2" id="KW-0762">Sugar transport</keyword>
<evidence type="ECO:0000313" key="6">
    <source>
        <dbReference type="EMBL" id="KRN77334.1"/>
    </source>
</evidence>
<dbReference type="STRING" id="1620.IV67_GL001691"/>
<dbReference type="PATRIC" id="fig|1620.3.peg.1728"/>
<dbReference type="AlphaFoldDB" id="A0A0R2JN77"/>
<reference evidence="6 7" key="1">
    <citation type="journal article" date="2015" name="Genome Announc.">
        <title>Expanding the biotechnology potential of lactobacilli through comparative genomics of 213 strains and associated genera.</title>
        <authorList>
            <person name="Sun Z."/>
            <person name="Harris H.M."/>
            <person name="McCann A."/>
            <person name="Guo C."/>
            <person name="Argimon S."/>
            <person name="Zhang W."/>
            <person name="Yang X."/>
            <person name="Jeffery I.B."/>
            <person name="Cooney J.C."/>
            <person name="Kagawa T.F."/>
            <person name="Liu W."/>
            <person name="Song Y."/>
            <person name="Salvetti E."/>
            <person name="Wrobel A."/>
            <person name="Rasinkangas P."/>
            <person name="Parkhill J."/>
            <person name="Rea M.C."/>
            <person name="O'Sullivan O."/>
            <person name="Ritari J."/>
            <person name="Douillard F.P."/>
            <person name="Paul Ross R."/>
            <person name="Yang R."/>
            <person name="Briner A.E."/>
            <person name="Felis G.E."/>
            <person name="de Vos W.M."/>
            <person name="Barrangou R."/>
            <person name="Klaenhammer T.R."/>
            <person name="Caufield P.W."/>
            <person name="Cui Y."/>
            <person name="Zhang H."/>
            <person name="O'Toole P.W."/>
        </authorList>
    </citation>
    <scope>NUCLEOTIDE SEQUENCE [LARGE SCALE GENOMIC DNA]</scope>
    <source>
        <strain evidence="6 7">DSM 20014</strain>
    </source>
</reference>
<feature type="modified residue" description="Phosphohistidine; by HPr" evidence="5">
    <location>
        <position position="51"/>
    </location>
</feature>
<evidence type="ECO:0000256" key="3">
    <source>
        <dbReference type="ARBA" id="ARBA00022679"/>
    </source>
</evidence>
<keyword evidence="4" id="KW-0598">Phosphotransferase system</keyword>
<keyword evidence="3" id="KW-0808">Transferase</keyword>
<evidence type="ECO:0000256" key="5">
    <source>
        <dbReference type="PROSITE-ProRule" id="PRU00418"/>
    </source>
</evidence>
<sequence length="82" mass="9333">MTAMRKEDFDLADEKMHAAHAALIEAHKSQTNLLTEYANGTKIEMEVILVHAQDHLMTTTTLEETAIELEHVYKKLSEISNH</sequence>
<dbReference type="EMBL" id="JQCD01000021">
    <property type="protein sequence ID" value="KRN77334.1"/>
    <property type="molecule type" value="Genomic_DNA"/>
</dbReference>
<evidence type="ECO:0000256" key="1">
    <source>
        <dbReference type="ARBA" id="ARBA00022448"/>
    </source>
</evidence>
<dbReference type="PANTHER" id="PTHR34382:SF7">
    <property type="entry name" value="PTS SYSTEM N,N'-DIACETYLCHITOBIOSE-SPECIFIC EIIA COMPONENT"/>
    <property type="match status" value="1"/>
</dbReference>
<dbReference type="GO" id="GO:0009401">
    <property type="term" value="P:phosphoenolpyruvate-dependent sugar phosphotransferase system"/>
    <property type="evidence" value="ECO:0007669"/>
    <property type="project" value="UniProtKB-KW"/>
</dbReference>
<dbReference type="PANTHER" id="PTHR34382">
    <property type="entry name" value="PTS SYSTEM N,N'-DIACETYLCHITOBIOSE-SPECIFIC EIIA COMPONENT"/>
    <property type="match status" value="1"/>
</dbReference>
<dbReference type="PROSITE" id="PS51095">
    <property type="entry name" value="PTS_EIIA_TYPE_3"/>
    <property type="match status" value="1"/>
</dbReference>
<dbReference type="Gene3D" id="1.20.58.80">
    <property type="entry name" value="Phosphotransferase system, lactose/cellobiose-type IIA subunit"/>
    <property type="match status" value="1"/>
</dbReference>
<dbReference type="Proteomes" id="UP000051673">
    <property type="component" value="Unassembled WGS sequence"/>
</dbReference>
<evidence type="ECO:0000313" key="7">
    <source>
        <dbReference type="Proteomes" id="UP000051673"/>
    </source>
</evidence>
<proteinExistence type="predicted"/>
<keyword evidence="1" id="KW-0813">Transport</keyword>
<name>A0A0R2JN77_9LACO</name>
<dbReference type="Pfam" id="PF02255">
    <property type="entry name" value="PTS_IIA"/>
    <property type="match status" value="1"/>
</dbReference>
<dbReference type="GO" id="GO:0016740">
    <property type="term" value="F:transferase activity"/>
    <property type="evidence" value="ECO:0007669"/>
    <property type="project" value="UniProtKB-KW"/>
</dbReference>